<protein>
    <submittedName>
        <fullName evidence="1">Uncharacterized protein</fullName>
    </submittedName>
</protein>
<accession>A0A1X0RLD6</accession>
<name>A0A1X0RLD6_RHIZD</name>
<dbReference type="OMA" id="YFKQPTS"/>
<evidence type="ECO:0000313" key="1">
    <source>
        <dbReference type="EMBL" id="ORE12800.1"/>
    </source>
</evidence>
<evidence type="ECO:0000313" key="2">
    <source>
        <dbReference type="Proteomes" id="UP000242381"/>
    </source>
</evidence>
<sequence length="179" mass="21046">MKRQAKKLKELELTTILKLALYIWLIFTQKKNSARAVVLSLKLEPRTVQMWYKTWKEDPDSLFKTIGRPRIIEPEGELAEATRNVVADLYFKQPTSTIDQLMDRLNSSFSELTISKRTLYRYMADLWIFSLKRVQLEPEERTALEKIQARKEWVEEAIAMGVDYMTTVHSLMRLVSTLT</sequence>
<reference evidence="1 2" key="1">
    <citation type="journal article" date="2016" name="Proc. Natl. Acad. Sci. U.S.A.">
        <title>Lipid metabolic changes in an early divergent fungus govern the establishment of a mutualistic symbiosis with endobacteria.</title>
        <authorList>
            <person name="Lastovetsky O.A."/>
            <person name="Gaspar M.L."/>
            <person name="Mondo S.J."/>
            <person name="LaButti K.M."/>
            <person name="Sandor L."/>
            <person name="Grigoriev I.V."/>
            <person name="Henry S.A."/>
            <person name="Pawlowska T.E."/>
        </authorList>
    </citation>
    <scope>NUCLEOTIDE SEQUENCE [LARGE SCALE GENOMIC DNA]</scope>
    <source>
        <strain evidence="1 2">ATCC 11559</strain>
    </source>
</reference>
<proteinExistence type="predicted"/>
<dbReference type="EMBL" id="KV921604">
    <property type="protein sequence ID" value="ORE12800.1"/>
    <property type="molecule type" value="Genomic_DNA"/>
</dbReference>
<dbReference type="VEuPathDB" id="FungiDB:BCV72DRAFT_305642"/>
<organism evidence="1 2">
    <name type="scientific">Rhizopus microsporus</name>
    <dbReference type="NCBI Taxonomy" id="58291"/>
    <lineage>
        <taxon>Eukaryota</taxon>
        <taxon>Fungi</taxon>
        <taxon>Fungi incertae sedis</taxon>
        <taxon>Mucoromycota</taxon>
        <taxon>Mucoromycotina</taxon>
        <taxon>Mucoromycetes</taxon>
        <taxon>Mucorales</taxon>
        <taxon>Mucorineae</taxon>
        <taxon>Rhizopodaceae</taxon>
        <taxon>Rhizopus</taxon>
    </lineage>
</organism>
<dbReference type="Proteomes" id="UP000242381">
    <property type="component" value="Unassembled WGS sequence"/>
</dbReference>
<dbReference type="AlphaFoldDB" id="A0A1X0RLD6"/>
<gene>
    <name evidence="1" type="ORF">BCV71DRAFT_280016</name>
</gene>